<sequence>MNSLKIACMAVVGFAAMMGAPQAKADGEIVDTVHHCTQNSCLVTRCIHYAGFYDCATGWYPRFMFPDYREEP</sequence>
<gene>
    <name evidence="2" type="ORF">ACFQ2N_07355</name>
</gene>
<accession>A0ABW3LYT8</accession>
<dbReference type="EMBL" id="JBHTKN010000004">
    <property type="protein sequence ID" value="MFD1042160.1"/>
    <property type="molecule type" value="Genomic_DNA"/>
</dbReference>
<feature type="chain" id="PRO_5046125757" evidence="1">
    <location>
        <begin position="26"/>
        <end position="72"/>
    </location>
</feature>
<protein>
    <submittedName>
        <fullName evidence="2">Uncharacterized protein</fullName>
    </submittedName>
</protein>
<keyword evidence="3" id="KW-1185">Reference proteome</keyword>
<evidence type="ECO:0000313" key="2">
    <source>
        <dbReference type="EMBL" id="MFD1042160.1"/>
    </source>
</evidence>
<dbReference type="Proteomes" id="UP001597033">
    <property type="component" value="Unassembled WGS sequence"/>
</dbReference>
<dbReference type="RefSeq" id="WP_162375908.1">
    <property type="nucleotide sequence ID" value="NZ_JBHTKN010000004.1"/>
</dbReference>
<evidence type="ECO:0000256" key="1">
    <source>
        <dbReference type="SAM" id="SignalP"/>
    </source>
</evidence>
<comment type="caution">
    <text evidence="2">The sequence shown here is derived from an EMBL/GenBank/DDBJ whole genome shotgun (WGS) entry which is preliminary data.</text>
</comment>
<feature type="signal peptide" evidence="1">
    <location>
        <begin position="1"/>
        <end position="25"/>
    </location>
</feature>
<proteinExistence type="predicted"/>
<organism evidence="2 3">
    <name type="scientific">Pseudoxanthomonas kaohsiungensis</name>
    <dbReference type="NCBI Taxonomy" id="283923"/>
    <lineage>
        <taxon>Bacteria</taxon>
        <taxon>Pseudomonadati</taxon>
        <taxon>Pseudomonadota</taxon>
        <taxon>Gammaproteobacteria</taxon>
        <taxon>Lysobacterales</taxon>
        <taxon>Lysobacteraceae</taxon>
        <taxon>Pseudoxanthomonas</taxon>
    </lineage>
</organism>
<name>A0ABW3LYT8_9GAMM</name>
<keyword evidence="1" id="KW-0732">Signal</keyword>
<reference evidence="3" key="1">
    <citation type="journal article" date="2019" name="Int. J. Syst. Evol. Microbiol.">
        <title>The Global Catalogue of Microorganisms (GCM) 10K type strain sequencing project: providing services to taxonomists for standard genome sequencing and annotation.</title>
        <authorList>
            <consortium name="The Broad Institute Genomics Platform"/>
            <consortium name="The Broad Institute Genome Sequencing Center for Infectious Disease"/>
            <person name="Wu L."/>
            <person name="Ma J."/>
        </authorList>
    </citation>
    <scope>NUCLEOTIDE SEQUENCE [LARGE SCALE GENOMIC DNA]</scope>
    <source>
        <strain evidence="3">CCUG 55854</strain>
    </source>
</reference>
<evidence type="ECO:0000313" key="3">
    <source>
        <dbReference type="Proteomes" id="UP001597033"/>
    </source>
</evidence>